<proteinExistence type="predicted"/>
<protein>
    <submittedName>
        <fullName evidence="1">Uncharacterized protein</fullName>
    </submittedName>
</protein>
<sequence length="30" mass="3420">MMRHTLCSRVAVTLGAWLMLHCLNIPNKPL</sequence>
<dbReference type="EMBL" id="GBXM01080976">
    <property type="protein sequence ID" value="JAH27601.1"/>
    <property type="molecule type" value="Transcribed_RNA"/>
</dbReference>
<organism evidence="1">
    <name type="scientific">Anguilla anguilla</name>
    <name type="common">European freshwater eel</name>
    <name type="synonym">Muraena anguilla</name>
    <dbReference type="NCBI Taxonomy" id="7936"/>
    <lineage>
        <taxon>Eukaryota</taxon>
        <taxon>Metazoa</taxon>
        <taxon>Chordata</taxon>
        <taxon>Craniata</taxon>
        <taxon>Vertebrata</taxon>
        <taxon>Euteleostomi</taxon>
        <taxon>Actinopterygii</taxon>
        <taxon>Neopterygii</taxon>
        <taxon>Teleostei</taxon>
        <taxon>Anguilliformes</taxon>
        <taxon>Anguillidae</taxon>
        <taxon>Anguilla</taxon>
    </lineage>
</organism>
<evidence type="ECO:0000313" key="1">
    <source>
        <dbReference type="EMBL" id="JAH27601.1"/>
    </source>
</evidence>
<dbReference type="AlphaFoldDB" id="A0A0E9REL6"/>
<name>A0A0E9REL6_ANGAN</name>
<accession>A0A0E9REL6</accession>
<reference evidence="1" key="1">
    <citation type="submission" date="2014-11" db="EMBL/GenBank/DDBJ databases">
        <authorList>
            <person name="Amaro Gonzalez C."/>
        </authorList>
    </citation>
    <scope>NUCLEOTIDE SEQUENCE</scope>
</reference>
<reference evidence="1" key="2">
    <citation type="journal article" date="2015" name="Fish Shellfish Immunol.">
        <title>Early steps in the European eel (Anguilla anguilla)-Vibrio vulnificus interaction in the gills: Role of the RtxA13 toxin.</title>
        <authorList>
            <person name="Callol A."/>
            <person name="Pajuelo D."/>
            <person name="Ebbesson L."/>
            <person name="Teles M."/>
            <person name="MacKenzie S."/>
            <person name="Amaro C."/>
        </authorList>
    </citation>
    <scope>NUCLEOTIDE SEQUENCE</scope>
</reference>